<dbReference type="EMBL" id="FZPD01000005">
    <property type="protein sequence ID" value="SNT27756.1"/>
    <property type="molecule type" value="Genomic_DNA"/>
</dbReference>
<dbReference type="InterPro" id="IPR006015">
    <property type="entry name" value="Universal_stress_UspA"/>
</dbReference>
<dbReference type="AlphaFoldDB" id="A0A239LAU9"/>
<proteinExistence type="inferred from homology"/>
<evidence type="ECO:0000313" key="4">
    <source>
        <dbReference type="Proteomes" id="UP000198393"/>
    </source>
</evidence>
<protein>
    <submittedName>
        <fullName evidence="3">Nucleotide-binding universal stress protein, UspA family</fullName>
    </submittedName>
</protein>
<organism evidence="3 4">
    <name type="scientific">Ekhidna lutea</name>
    <dbReference type="NCBI Taxonomy" id="447679"/>
    <lineage>
        <taxon>Bacteria</taxon>
        <taxon>Pseudomonadati</taxon>
        <taxon>Bacteroidota</taxon>
        <taxon>Cytophagia</taxon>
        <taxon>Cytophagales</taxon>
        <taxon>Reichenbachiellaceae</taxon>
        <taxon>Ekhidna</taxon>
    </lineage>
</organism>
<sequence>MKKILVPIDFSEVSEHATQFAIELAEKNDAEITLLNCLHFDYHAGYEFTSFTSAKSLLADFKGVMEEKMKKFVKLFQTRRRINTMVSEMHLVMGIKDMVTEQGYDLVVIGTNGTSGLEEALVGSNTEKIVRKIPCPVISVPSRCSVDGIKKILVPIDIREIKSSFLKQIGDLQRQFDAQIEFLWVKTPHNIENEIVVSAELSEFTESFNIKDYEFTVVKNVFPSDGILLHADETNADMIAMPTHARRGISHWLSGSLTEDTVNHIDIPVWSFKMDKNEKSLSLKSIKEAYGKPEYKKIEVLTTD</sequence>
<evidence type="ECO:0000256" key="1">
    <source>
        <dbReference type="ARBA" id="ARBA00008791"/>
    </source>
</evidence>
<feature type="domain" description="UspA" evidence="2">
    <location>
        <begin position="149"/>
        <end position="270"/>
    </location>
</feature>
<dbReference type="Pfam" id="PF00582">
    <property type="entry name" value="Usp"/>
    <property type="match status" value="2"/>
</dbReference>
<feature type="domain" description="UspA" evidence="2">
    <location>
        <begin position="1"/>
        <end position="141"/>
    </location>
</feature>
<reference evidence="3 4" key="1">
    <citation type="submission" date="2017-06" db="EMBL/GenBank/DDBJ databases">
        <authorList>
            <person name="Kim H.J."/>
            <person name="Triplett B.A."/>
        </authorList>
    </citation>
    <scope>NUCLEOTIDE SEQUENCE [LARGE SCALE GENOMIC DNA]</scope>
    <source>
        <strain evidence="3 4">DSM 19307</strain>
    </source>
</reference>
<dbReference type="PANTHER" id="PTHR46268:SF6">
    <property type="entry name" value="UNIVERSAL STRESS PROTEIN UP12"/>
    <property type="match status" value="1"/>
</dbReference>
<dbReference type="CDD" id="cd00293">
    <property type="entry name" value="USP-like"/>
    <property type="match status" value="2"/>
</dbReference>
<dbReference type="RefSeq" id="WP_089357804.1">
    <property type="nucleotide sequence ID" value="NZ_FZPD01000005.1"/>
</dbReference>
<dbReference type="PANTHER" id="PTHR46268">
    <property type="entry name" value="STRESS RESPONSE PROTEIN NHAX"/>
    <property type="match status" value="1"/>
</dbReference>
<dbReference type="PRINTS" id="PR01438">
    <property type="entry name" value="UNVRSLSTRESS"/>
</dbReference>
<gene>
    <name evidence="3" type="ORF">SAMN05421640_3125</name>
</gene>
<dbReference type="InterPro" id="IPR006016">
    <property type="entry name" value="UspA"/>
</dbReference>
<comment type="similarity">
    <text evidence="1">Belongs to the universal stress protein A family.</text>
</comment>
<evidence type="ECO:0000313" key="3">
    <source>
        <dbReference type="EMBL" id="SNT27756.1"/>
    </source>
</evidence>
<dbReference type="SUPFAM" id="SSF52402">
    <property type="entry name" value="Adenine nucleotide alpha hydrolases-like"/>
    <property type="match status" value="2"/>
</dbReference>
<dbReference type="Gene3D" id="3.40.50.620">
    <property type="entry name" value="HUPs"/>
    <property type="match status" value="2"/>
</dbReference>
<dbReference type="Proteomes" id="UP000198393">
    <property type="component" value="Unassembled WGS sequence"/>
</dbReference>
<dbReference type="OrthoDB" id="1522603at2"/>
<evidence type="ECO:0000259" key="2">
    <source>
        <dbReference type="Pfam" id="PF00582"/>
    </source>
</evidence>
<keyword evidence="4" id="KW-1185">Reference proteome</keyword>
<name>A0A239LAU9_EKHLU</name>
<accession>A0A239LAU9</accession>
<dbReference type="InterPro" id="IPR014729">
    <property type="entry name" value="Rossmann-like_a/b/a_fold"/>
</dbReference>